<dbReference type="AlphaFoldDB" id="A0A0C9ZES0"/>
<reference evidence="2" key="2">
    <citation type="submission" date="2015-01" db="EMBL/GenBank/DDBJ databases">
        <title>Evolutionary Origins and Diversification of the Mycorrhizal Mutualists.</title>
        <authorList>
            <consortium name="DOE Joint Genome Institute"/>
            <consortium name="Mycorrhizal Genomics Consortium"/>
            <person name="Kohler A."/>
            <person name="Kuo A."/>
            <person name="Nagy L.G."/>
            <person name="Floudas D."/>
            <person name="Copeland A."/>
            <person name="Barry K.W."/>
            <person name="Cichocki N."/>
            <person name="Veneault-Fourrey C."/>
            <person name="LaButti K."/>
            <person name="Lindquist E.A."/>
            <person name="Lipzen A."/>
            <person name="Lundell T."/>
            <person name="Morin E."/>
            <person name="Murat C."/>
            <person name="Riley R."/>
            <person name="Ohm R."/>
            <person name="Sun H."/>
            <person name="Tunlid A."/>
            <person name="Henrissat B."/>
            <person name="Grigoriev I.V."/>
            <person name="Hibbett D.S."/>
            <person name="Martin F."/>
        </authorList>
    </citation>
    <scope>NUCLEOTIDE SEQUENCE [LARGE SCALE GENOMIC DNA]</scope>
    <source>
        <strain evidence="2">441</strain>
    </source>
</reference>
<sequence length="126" mass="13864">MQDNRSLRLRNLRNGKLVNALDNFRALPGGLYCVTASLGADIGQGVSRYRVILAEKQLWKEDASPIQCNTEISSDCEMISAKGRPSAFSTKHWQIELENECAISSGLVVLRIDAHWNLDLASSTSG</sequence>
<organism evidence="1 2">
    <name type="scientific">Pisolithus microcarpus 441</name>
    <dbReference type="NCBI Taxonomy" id="765257"/>
    <lineage>
        <taxon>Eukaryota</taxon>
        <taxon>Fungi</taxon>
        <taxon>Dikarya</taxon>
        <taxon>Basidiomycota</taxon>
        <taxon>Agaricomycotina</taxon>
        <taxon>Agaricomycetes</taxon>
        <taxon>Agaricomycetidae</taxon>
        <taxon>Boletales</taxon>
        <taxon>Sclerodermatineae</taxon>
        <taxon>Pisolithaceae</taxon>
        <taxon>Pisolithus</taxon>
    </lineage>
</organism>
<reference evidence="1 2" key="1">
    <citation type="submission" date="2014-04" db="EMBL/GenBank/DDBJ databases">
        <authorList>
            <consortium name="DOE Joint Genome Institute"/>
            <person name="Kuo A."/>
            <person name="Kohler A."/>
            <person name="Costa M.D."/>
            <person name="Nagy L.G."/>
            <person name="Floudas D."/>
            <person name="Copeland A."/>
            <person name="Barry K.W."/>
            <person name="Cichocki N."/>
            <person name="Veneault-Fourrey C."/>
            <person name="LaButti K."/>
            <person name="Lindquist E.A."/>
            <person name="Lipzen A."/>
            <person name="Lundell T."/>
            <person name="Morin E."/>
            <person name="Murat C."/>
            <person name="Sun H."/>
            <person name="Tunlid A."/>
            <person name="Henrissat B."/>
            <person name="Grigoriev I.V."/>
            <person name="Hibbett D.S."/>
            <person name="Martin F."/>
            <person name="Nordberg H.P."/>
            <person name="Cantor M.N."/>
            <person name="Hua S.X."/>
        </authorList>
    </citation>
    <scope>NUCLEOTIDE SEQUENCE [LARGE SCALE GENOMIC DNA]</scope>
    <source>
        <strain evidence="1 2">441</strain>
    </source>
</reference>
<protein>
    <submittedName>
        <fullName evidence="1">Unplaced genomic scaffold scaffold_32, whole genome shotgun sequence</fullName>
    </submittedName>
</protein>
<gene>
    <name evidence="1" type="ORF">PISMIDRAFT_678275</name>
</gene>
<evidence type="ECO:0000313" key="2">
    <source>
        <dbReference type="Proteomes" id="UP000054018"/>
    </source>
</evidence>
<proteinExistence type="predicted"/>
<accession>A0A0C9ZES0</accession>
<dbReference type="Proteomes" id="UP000054018">
    <property type="component" value="Unassembled WGS sequence"/>
</dbReference>
<evidence type="ECO:0000313" key="1">
    <source>
        <dbReference type="EMBL" id="KIK24409.1"/>
    </source>
</evidence>
<dbReference type="EMBL" id="KN833716">
    <property type="protein sequence ID" value="KIK24409.1"/>
    <property type="molecule type" value="Genomic_DNA"/>
</dbReference>
<dbReference type="HOGENOM" id="CLU_1982440_0_0_1"/>
<keyword evidence="2" id="KW-1185">Reference proteome</keyword>
<name>A0A0C9ZES0_9AGAM</name>